<dbReference type="Gene3D" id="3.40.50.2300">
    <property type="match status" value="1"/>
</dbReference>
<accession>A0ABU3KCK2</accession>
<name>A0ABU3KCK2_9BACT</name>
<keyword evidence="1" id="KW-0597">Phosphoprotein</keyword>
<dbReference type="SUPFAM" id="SSF52172">
    <property type="entry name" value="CheY-like"/>
    <property type="match status" value="1"/>
</dbReference>
<protein>
    <recommendedName>
        <fullName evidence="2">Response regulatory domain-containing protein</fullName>
    </recommendedName>
</protein>
<dbReference type="EMBL" id="JAQOUE010000002">
    <property type="protein sequence ID" value="MDT7043902.1"/>
    <property type="molecule type" value="Genomic_DNA"/>
</dbReference>
<dbReference type="PROSITE" id="PS50110">
    <property type="entry name" value="RESPONSE_REGULATORY"/>
    <property type="match status" value="1"/>
</dbReference>
<organism evidence="3 4">
    <name type="scientific">Candidatus Nitronereus thalassa</name>
    <dbReference type="NCBI Taxonomy" id="3020898"/>
    <lineage>
        <taxon>Bacteria</taxon>
        <taxon>Pseudomonadati</taxon>
        <taxon>Nitrospirota</taxon>
        <taxon>Nitrospiria</taxon>
        <taxon>Nitrospirales</taxon>
        <taxon>Nitrospiraceae</taxon>
        <taxon>Candidatus Nitronereus</taxon>
    </lineage>
</organism>
<evidence type="ECO:0000313" key="3">
    <source>
        <dbReference type="EMBL" id="MDT7043902.1"/>
    </source>
</evidence>
<sequence length="133" mass="14376">MTLEKDTSLTKILVVQGNSPIGPMLQRILEKAGHDVVLASPESVTCFASTESSPSLVITDFMTGPTDTRLETLRHVHESAPQAKIIALFSGQDENPDDRQAVANQPGVVRVLNDPFEVGGLLDVMRSAIEIPR</sequence>
<gene>
    <name evidence="3" type="ORF">PPG34_16240</name>
</gene>
<feature type="domain" description="Response regulatory" evidence="2">
    <location>
        <begin position="11"/>
        <end position="129"/>
    </location>
</feature>
<evidence type="ECO:0000256" key="1">
    <source>
        <dbReference type="PROSITE-ProRule" id="PRU00169"/>
    </source>
</evidence>
<keyword evidence="4" id="KW-1185">Reference proteome</keyword>
<evidence type="ECO:0000259" key="2">
    <source>
        <dbReference type="PROSITE" id="PS50110"/>
    </source>
</evidence>
<dbReference type="Proteomes" id="UP001250932">
    <property type="component" value="Unassembled WGS sequence"/>
</dbReference>
<dbReference type="InterPro" id="IPR001789">
    <property type="entry name" value="Sig_transdc_resp-reg_receiver"/>
</dbReference>
<reference evidence="3 4" key="1">
    <citation type="journal article" date="2023" name="ISME J.">
        <title>Cultivation and genomic characterization of novel and ubiquitous marine nitrite-oxidizing bacteria from the Nitrospirales.</title>
        <authorList>
            <person name="Mueller A.J."/>
            <person name="Daebeler A."/>
            <person name="Herbold C.W."/>
            <person name="Kirkegaard R.H."/>
            <person name="Daims H."/>
        </authorList>
    </citation>
    <scope>NUCLEOTIDE SEQUENCE [LARGE SCALE GENOMIC DNA]</scope>
    <source>
        <strain evidence="3 4">EB</strain>
    </source>
</reference>
<dbReference type="RefSeq" id="WP_313834488.1">
    <property type="nucleotide sequence ID" value="NZ_JAQOUE010000002.1"/>
</dbReference>
<evidence type="ECO:0000313" key="4">
    <source>
        <dbReference type="Proteomes" id="UP001250932"/>
    </source>
</evidence>
<dbReference type="InterPro" id="IPR011006">
    <property type="entry name" value="CheY-like_superfamily"/>
</dbReference>
<proteinExistence type="predicted"/>
<comment type="caution">
    <text evidence="3">The sequence shown here is derived from an EMBL/GenBank/DDBJ whole genome shotgun (WGS) entry which is preliminary data.</text>
</comment>
<feature type="modified residue" description="4-aspartylphosphate" evidence="1">
    <location>
        <position position="60"/>
    </location>
</feature>